<keyword evidence="1" id="KW-0507">mRNA processing</keyword>
<dbReference type="InterPro" id="IPR006569">
    <property type="entry name" value="CID_dom"/>
</dbReference>
<feature type="compositionally biased region" description="Pro residues" evidence="2">
    <location>
        <begin position="441"/>
        <end position="451"/>
    </location>
</feature>
<dbReference type="SUPFAM" id="SSF48464">
    <property type="entry name" value="ENTH/VHS domain"/>
    <property type="match status" value="1"/>
</dbReference>
<feature type="region of interest" description="Disordered" evidence="2">
    <location>
        <begin position="494"/>
        <end position="521"/>
    </location>
</feature>
<organism evidence="4 5">
    <name type="scientific">Iris pallida</name>
    <name type="common">Sweet iris</name>
    <dbReference type="NCBI Taxonomy" id="29817"/>
    <lineage>
        <taxon>Eukaryota</taxon>
        <taxon>Viridiplantae</taxon>
        <taxon>Streptophyta</taxon>
        <taxon>Embryophyta</taxon>
        <taxon>Tracheophyta</taxon>
        <taxon>Spermatophyta</taxon>
        <taxon>Magnoliopsida</taxon>
        <taxon>Liliopsida</taxon>
        <taxon>Asparagales</taxon>
        <taxon>Iridaceae</taxon>
        <taxon>Iridoideae</taxon>
        <taxon>Irideae</taxon>
        <taxon>Iris</taxon>
    </lineage>
</organism>
<evidence type="ECO:0000256" key="2">
    <source>
        <dbReference type="SAM" id="MobiDB-lite"/>
    </source>
</evidence>
<dbReference type="Gene3D" id="1.25.40.90">
    <property type="match status" value="1"/>
</dbReference>
<dbReference type="CDD" id="cd16981">
    <property type="entry name" value="CID_RPRD_like"/>
    <property type="match status" value="1"/>
</dbReference>
<dbReference type="SMART" id="SM00582">
    <property type="entry name" value="RPR"/>
    <property type="match status" value="1"/>
</dbReference>
<reference evidence="4" key="1">
    <citation type="journal article" date="2023" name="GigaByte">
        <title>Genome assembly of the bearded iris, Iris pallida Lam.</title>
        <authorList>
            <person name="Bruccoleri R.E."/>
            <person name="Oakeley E.J."/>
            <person name="Faust A.M.E."/>
            <person name="Altorfer M."/>
            <person name="Dessus-Babus S."/>
            <person name="Burckhardt D."/>
            <person name="Oertli M."/>
            <person name="Naumann U."/>
            <person name="Petersen F."/>
            <person name="Wong J."/>
        </authorList>
    </citation>
    <scope>NUCLEOTIDE SEQUENCE</scope>
    <source>
        <strain evidence="4">GSM-AAB239-AS_SAM_17_03QT</strain>
    </source>
</reference>
<name>A0AAX6E7F3_IRIPA</name>
<accession>A0AAX6E7F3</accession>
<feature type="region of interest" description="Disordered" evidence="2">
    <location>
        <begin position="275"/>
        <end position="324"/>
    </location>
</feature>
<feature type="compositionally biased region" description="Pro residues" evidence="2">
    <location>
        <begin position="288"/>
        <end position="316"/>
    </location>
</feature>
<keyword evidence="5" id="KW-1185">Reference proteome</keyword>
<dbReference type="Pfam" id="PF04818">
    <property type="entry name" value="CID"/>
    <property type="match status" value="1"/>
</dbReference>
<dbReference type="GO" id="GO:0000993">
    <property type="term" value="F:RNA polymerase II complex binding"/>
    <property type="evidence" value="ECO:0007669"/>
    <property type="project" value="TreeGrafter"/>
</dbReference>
<feature type="region of interest" description="Disordered" evidence="2">
    <location>
        <begin position="385"/>
        <end position="463"/>
    </location>
</feature>
<dbReference type="GO" id="GO:0031124">
    <property type="term" value="P:mRNA 3'-end processing"/>
    <property type="evidence" value="ECO:0007669"/>
    <property type="project" value="TreeGrafter"/>
</dbReference>
<reference evidence="4" key="2">
    <citation type="submission" date="2023-04" db="EMBL/GenBank/DDBJ databases">
        <authorList>
            <person name="Bruccoleri R.E."/>
            <person name="Oakeley E.J."/>
            <person name="Faust A.-M."/>
            <person name="Dessus-Babus S."/>
            <person name="Altorfer M."/>
            <person name="Burckhardt D."/>
            <person name="Oertli M."/>
            <person name="Naumann U."/>
            <person name="Petersen F."/>
            <person name="Wong J."/>
        </authorList>
    </citation>
    <scope>NUCLEOTIDE SEQUENCE</scope>
    <source>
        <strain evidence="4">GSM-AAB239-AS_SAM_17_03QT</strain>
        <tissue evidence="4">Leaf</tissue>
    </source>
</reference>
<feature type="compositionally biased region" description="Low complexity" evidence="2">
    <location>
        <begin position="427"/>
        <end position="440"/>
    </location>
</feature>
<sequence length="521" mass="57473">MNGNGIFNAQILVDKLAKLNSSQQSIETLSHWCIFHMKKAKQVVETWERQFHCSPRDQRVSFLYLANDILQNSRRKGLEFVSEFWKVLPSTLNDVVQNGDESGRKAALRLVDIWDDRKVFGSRGQVLKEDLLANINRNGRSISYKLKPSAGGDMLEKLISGYDHVNDGPVDDDVIFAKYRTAISFIEKLEKDSGDEFNLGNIGGPGVLEELQVQHGLLRESIEHLKLTESSRSTLLSHLREALHEQEFRIEQVHNLLQVAQSRYEQVEKLLTGQTVPPLPNQQLNEVLPPPPPPPPPPPSFFSEVPPPPDYPPESPTPDMALSSPINYTQQHRQVSYVDATSLHTTNEEHRKTSAAEVAVKLTASTSSAQMLSYVLSSLSSNGVIGQSMKEDHPSDGKRPRLNNGGLSSVPCYMVQPQQPPPPSFPCPDSFQLLQLSLPPSISPIPPPLPTSTPASPQFGQTAGSMTSLPYAYGSPLPPYTVVGMPPYPGLPNPYTFQGSDNSALFGQQPLMAAPPSTPRQ</sequence>
<dbReference type="EMBL" id="JANAVB010039216">
    <property type="protein sequence ID" value="KAJ6799891.1"/>
    <property type="molecule type" value="Genomic_DNA"/>
</dbReference>
<feature type="compositionally biased region" description="Basic and acidic residues" evidence="2">
    <location>
        <begin position="389"/>
        <end position="399"/>
    </location>
</feature>
<dbReference type="GO" id="GO:0005634">
    <property type="term" value="C:nucleus"/>
    <property type="evidence" value="ECO:0007669"/>
    <property type="project" value="UniProtKB-ARBA"/>
</dbReference>
<comment type="caution">
    <text evidence="4">The sequence shown here is derived from an EMBL/GenBank/DDBJ whole genome shotgun (WGS) entry which is preliminary data.</text>
</comment>
<evidence type="ECO:0000256" key="1">
    <source>
        <dbReference type="ARBA" id="ARBA00022664"/>
    </source>
</evidence>
<evidence type="ECO:0000313" key="5">
    <source>
        <dbReference type="Proteomes" id="UP001140949"/>
    </source>
</evidence>
<feature type="compositionally biased region" description="Polar residues" evidence="2">
    <location>
        <begin position="495"/>
        <end position="506"/>
    </location>
</feature>
<dbReference type="PANTHER" id="PTHR12460:SF23">
    <property type="entry name" value="ACTIN CYTOSKELETON-REGULATORY COMPLEX PROTEIN PAN1"/>
    <property type="match status" value="1"/>
</dbReference>
<dbReference type="PANTHER" id="PTHR12460">
    <property type="entry name" value="CYCLIN-DEPENDENT KINASE INHIBITOR-RELATED PROTEIN"/>
    <property type="match status" value="1"/>
</dbReference>
<proteinExistence type="predicted"/>
<gene>
    <name evidence="4" type="ORF">M6B38_204085</name>
</gene>
<dbReference type="Proteomes" id="UP001140949">
    <property type="component" value="Unassembled WGS sequence"/>
</dbReference>
<dbReference type="PROSITE" id="PS51391">
    <property type="entry name" value="CID"/>
    <property type="match status" value="1"/>
</dbReference>
<feature type="domain" description="CID" evidence="3">
    <location>
        <begin position="4"/>
        <end position="136"/>
    </location>
</feature>
<protein>
    <submittedName>
        <fullName evidence="4">Regulation of nuclear pre-mRNA domain-containing protein 1B</fullName>
    </submittedName>
</protein>
<evidence type="ECO:0000313" key="4">
    <source>
        <dbReference type="EMBL" id="KAJ6799891.1"/>
    </source>
</evidence>
<dbReference type="InterPro" id="IPR008942">
    <property type="entry name" value="ENTH_VHS"/>
</dbReference>
<dbReference type="AlphaFoldDB" id="A0AAX6E7F3"/>
<evidence type="ECO:0000259" key="3">
    <source>
        <dbReference type="PROSITE" id="PS51391"/>
    </source>
</evidence>
<dbReference type="FunFam" id="1.25.40.90:FF:000018">
    <property type="entry name" value="ENTH/VHS family protein isoform 1"/>
    <property type="match status" value="1"/>
</dbReference>